<evidence type="ECO:0000313" key="1">
    <source>
        <dbReference type="EMBL" id="KAJ8937692.1"/>
    </source>
</evidence>
<accession>A0AAV8XG92</accession>
<comment type="caution">
    <text evidence="1">The sequence shown here is derived from an EMBL/GenBank/DDBJ whole genome shotgun (WGS) entry which is preliminary data.</text>
</comment>
<keyword evidence="2" id="KW-1185">Reference proteome</keyword>
<gene>
    <name evidence="1" type="ORF">NQ314_011748</name>
</gene>
<protein>
    <recommendedName>
        <fullName evidence="3">Nuclease HARBI1</fullName>
    </recommendedName>
</protein>
<proteinExistence type="predicted"/>
<sequence length="211" mass="23329">MATGNAYKSIAYSYRVSPRSVARCVKDVCQALWLRLQPQFMPDPTTEDLKNTAAELKDHCIGAIDGKLVIIKAPPIDVGAKGGFSDGGIFSSSPLGQRLKLGRNLPPDEPLYNGGKPNAFGILAARWRVYRSPFEIPVEVVDAVVKATCILHSYLAENISEKNEVTKDSIHNQLLNIPNRLCHSRRAGQEAFEVRNGFMEYSNSPQDCLPW</sequence>
<name>A0AAV8XG92_9CUCU</name>
<evidence type="ECO:0008006" key="3">
    <source>
        <dbReference type="Google" id="ProtNLM"/>
    </source>
</evidence>
<dbReference type="Proteomes" id="UP001162156">
    <property type="component" value="Unassembled WGS sequence"/>
</dbReference>
<dbReference type="EMBL" id="JANEYF010003282">
    <property type="protein sequence ID" value="KAJ8937692.1"/>
    <property type="molecule type" value="Genomic_DNA"/>
</dbReference>
<dbReference type="AlphaFoldDB" id="A0AAV8XG92"/>
<reference evidence="1" key="1">
    <citation type="journal article" date="2023" name="Insect Mol. Biol.">
        <title>Genome sequencing provides insights into the evolution of gene families encoding plant cell wall-degrading enzymes in longhorned beetles.</title>
        <authorList>
            <person name="Shin N.R."/>
            <person name="Okamura Y."/>
            <person name="Kirsch R."/>
            <person name="Pauchet Y."/>
        </authorList>
    </citation>
    <scope>NUCLEOTIDE SEQUENCE</scope>
    <source>
        <strain evidence="1">RBIC_L_NR</strain>
    </source>
</reference>
<organism evidence="1 2">
    <name type="scientific">Rhamnusium bicolor</name>
    <dbReference type="NCBI Taxonomy" id="1586634"/>
    <lineage>
        <taxon>Eukaryota</taxon>
        <taxon>Metazoa</taxon>
        <taxon>Ecdysozoa</taxon>
        <taxon>Arthropoda</taxon>
        <taxon>Hexapoda</taxon>
        <taxon>Insecta</taxon>
        <taxon>Pterygota</taxon>
        <taxon>Neoptera</taxon>
        <taxon>Endopterygota</taxon>
        <taxon>Coleoptera</taxon>
        <taxon>Polyphaga</taxon>
        <taxon>Cucujiformia</taxon>
        <taxon>Chrysomeloidea</taxon>
        <taxon>Cerambycidae</taxon>
        <taxon>Lepturinae</taxon>
        <taxon>Rhagiini</taxon>
        <taxon>Rhamnusium</taxon>
    </lineage>
</organism>
<evidence type="ECO:0000313" key="2">
    <source>
        <dbReference type="Proteomes" id="UP001162156"/>
    </source>
</evidence>